<sequence length="279" mass="31887">MKFVTSDGTELFIEKAGKGVPCIYLHGGPGYWSKSIQQYAGPLLEQDLELLYADQRGCGRSSLATNKDYSLERLRLDIEEIRNYYQIDKWYLMGHSFGGILAVNYAYQYPDNVEGIILSNATLNMIDSFQQQIQKGREFLQLDDIDIPTDDIATLTEIYFDTVQELMAKELFSKLQFKDTSDKEKLDDVDQELDAKPDFQQSVFSSGEFFQDFTSLTSAITKPVLVMSGSHDFAVGPTHQESFQFPNAIYKQFDGGHHPYVDQQDNFQKAIRNFIQLHS</sequence>
<dbReference type="PANTHER" id="PTHR43798">
    <property type="entry name" value="MONOACYLGLYCEROL LIPASE"/>
    <property type="match status" value="1"/>
</dbReference>
<keyword evidence="5" id="KW-1185">Reference proteome</keyword>
<proteinExistence type="inferred from homology"/>
<dbReference type="EMBL" id="JBDIML010000002">
    <property type="protein sequence ID" value="MEN2766824.1"/>
    <property type="molecule type" value="Genomic_DNA"/>
</dbReference>
<dbReference type="SUPFAM" id="SSF53474">
    <property type="entry name" value="alpha/beta-Hydrolases"/>
    <property type="match status" value="1"/>
</dbReference>
<evidence type="ECO:0000259" key="3">
    <source>
        <dbReference type="Pfam" id="PF00561"/>
    </source>
</evidence>
<dbReference type="InterPro" id="IPR029058">
    <property type="entry name" value="AB_hydrolase_fold"/>
</dbReference>
<dbReference type="Pfam" id="PF00561">
    <property type="entry name" value="Abhydrolase_1"/>
    <property type="match status" value="1"/>
</dbReference>
<dbReference type="GO" id="GO:0016787">
    <property type="term" value="F:hydrolase activity"/>
    <property type="evidence" value="ECO:0007669"/>
    <property type="project" value="UniProtKB-KW"/>
</dbReference>
<comment type="similarity">
    <text evidence="1">Belongs to the peptidase S33 family.</text>
</comment>
<comment type="caution">
    <text evidence="4">The sequence shown here is derived from an EMBL/GenBank/DDBJ whole genome shotgun (WGS) entry which is preliminary data.</text>
</comment>
<dbReference type="PRINTS" id="PR00111">
    <property type="entry name" value="ABHYDROLASE"/>
</dbReference>
<gene>
    <name evidence="4" type="ORF">ABC228_06480</name>
</gene>
<dbReference type="PRINTS" id="PR00793">
    <property type="entry name" value="PROAMNOPTASE"/>
</dbReference>
<organism evidence="4 5">
    <name type="scientific">Ornithinibacillus xuwenensis</name>
    <dbReference type="NCBI Taxonomy" id="3144668"/>
    <lineage>
        <taxon>Bacteria</taxon>
        <taxon>Bacillati</taxon>
        <taxon>Bacillota</taxon>
        <taxon>Bacilli</taxon>
        <taxon>Bacillales</taxon>
        <taxon>Bacillaceae</taxon>
        <taxon>Ornithinibacillus</taxon>
    </lineage>
</organism>
<evidence type="ECO:0000256" key="2">
    <source>
        <dbReference type="ARBA" id="ARBA00022801"/>
    </source>
</evidence>
<reference evidence="4 5" key="1">
    <citation type="submission" date="2024-05" db="EMBL/GenBank/DDBJ databases">
        <authorList>
            <person name="Haq I."/>
            <person name="Ullah Z."/>
            <person name="Ahmad R."/>
            <person name="Li M."/>
            <person name="Tong Y."/>
        </authorList>
    </citation>
    <scope>NUCLEOTIDE SEQUENCE [LARGE SCALE GENOMIC DNA]</scope>
    <source>
        <strain evidence="4 5">16A2E</strain>
    </source>
</reference>
<evidence type="ECO:0000313" key="5">
    <source>
        <dbReference type="Proteomes" id="UP001444625"/>
    </source>
</evidence>
<dbReference type="InterPro" id="IPR002410">
    <property type="entry name" value="Peptidase_S33"/>
</dbReference>
<dbReference type="Gene3D" id="3.40.50.1820">
    <property type="entry name" value="alpha/beta hydrolase"/>
    <property type="match status" value="1"/>
</dbReference>
<keyword evidence="2 4" id="KW-0378">Hydrolase</keyword>
<dbReference type="RefSeq" id="WP_345824293.1">
    <property type="nucleotide sequence ID" value="NZ_JBDIML010000002.1"/>
</dbReference>
<dbReference type="Proteomes" id="UP001444625">
    <property type="component" value="Unassembled WGS sequence"/>
</dbReference>
<dbReference type="InterPro" id="IPR050266">
    <property type="entry name" value="AB_hydrolase_sf"/>
</dbReference>
<dbReference type="InterPro" id="IPR000073">
    <property type="entry name" value="AB_hydrolase_1"/>
</dbReference>
<evidence type="ECO:0000313" key="4">
    <source>
        <dbReference type="EMBL" id="MEN2766824.1"/>
    </source>
</evidence>
<accession>A0ABU9XEX4</accession>
<evidence type="ECO:0000256" key="1">
    <source>
        <dbReference type="ARBA" id="ARBA00010088"/>
    </source>
</evidence>
<name>A0ABU9XEX4_9BACI</name>
<protein>
    <submittedName>
        <fullName evidence="4">Alpha/beta hydrolase</fullName>
    </submittedName>
</protein>
<feature type="domain" description="AB hydrolase-1" evidence="3">
    <location>
        <begin position="23"/>
        <end position="260"/>
    </location>
</feature>